<sequence>MSSVGQMYRVVVPVAELRKRAFIPLQPEWIDRELETQLLLGEDVKLLAEEGDLYFIEAVEQEVFSLERGWEGYRGYIRKDAVCQQVGQGQARGVVLNFNTALYPDKRGLQPLSILSYGSTVSLCGEEDWLSVQLDQGRQGWIRREAVTESERLSAASSGISALSEAKKFLGTRYFWGGRSSPTAEEKPFRGVDCSGLVHLSYKAIGVNIPRNAHDQFLKAAQIPFGELEPGDLIFSSEKGIEGRIDHVMMAAGQGQLIEAVMSQGIVRLIRWEEKWAGHSPDMKQSCQRIGGSAVYAATFRPFTKRLSTN</sequence>
<dbReference type="AlphaFoldDB" id="A0A0H5DT15"/>
<dbReference type="InterPro" id="IPR000064">
    <property type="entry name" value="NLP_P60_dom"/>
</dbReference>
<keyword evidence="2" id="KW-0645">Protease</keyword>
<dbReference type="PANTHER" id="PTHR47053">
    <property type="entry name" value="MUREIN DD-ENDOPEPTIDASE MEPH-RELATED"/>
    <property type="match status" value="1"/>
</dbReference>
<dbReference type="EMBL" id="CWGJ01000028">
    <property type="protein sequence ID" value="CRX39493.1"/>
    <property type="molecule type" value="Genomic_DNA"/>
</dbReference>
<dbReference type="OrthoDB" id="9813368at2"/>
<dbReference type="PROSITE" id="PS51935">
    <property type="entry name" value="NLPC_P60"/>
    <property type="match status" value="1"/>
</dbReference>
<dbReference type="InterPro" id="IPR038765">
    <property type="entry name" value="Papain-like_cys_pep_sf"/>
</dbReference>
<dbReference type="Proteomes" id="UP000220251">
    <property type="component" value="Unassembled WGS sequence"/>
</dbReference>
<name>A0A0H5DT15_9BACT</name>
<keyword evidence="4" id="KW-0788">Thiol protease</keyword>
<dbReference type="Gene3D" id="3.90.1720.10">
    <property type="entry name" value="endopeptidase domain like (from Nostoc punctiforme)"/>
    <property type="match status" value="1"/>
</dbReference>
<dbReference type="Pfam" id="PF00877">
    <property type="entry name" value="NLPC_P60"/>
    <property type="match status" value="1"/>
</dbReference>
<organism evidence="6 7">
    <name type="scientific">Estrella lausannensis</name>
    <dbReference type="NCBI Taxonomy" id="483423"/>
    <lineage>
        <taxon>Bacteria</taxon>
        <taxon>Pseudomonadati</taxon>
        <taxon>Chlamydiota</taxon>
        <taxon>Chlamydiia</taxon>
        <taxon>Parachlamydiales</taxon>
        <taxon>Candidatus Criblamydiaceae</taxon>
        <taxon>Estrella</taxon>
    </lineage>
</organism>
<dbReference type="GO" id="GO:0006508">
    <property type="term" value="P:proteolysis"/>
    <property type="evidence" value="ECO:0007669"/>
    <property type="project" value="UniProtKB-KW"/>
</dbReference>
<comment type="similarity">
    <text evidence="1">Belongs to the peptidase C40 family.</text>
</comment>
<keyword evidence="3" id="KW-0378">Hydrolase</keyword>
<keyword evidence="7" id="KW-1185">Reference proteome</keyword>
<evidence type="ECO:0000256" key="2">
    <source>
        <dbReference type="ARBA" id="ARBA00022670"/>
    </source>
</evidence>
<dbReference type="GO" id="GO:0008234">
    <property type="term" value="F:cysteine-type peptidase activity"/>
    <property type="evidence" value="ECO:0007669"/>
    <property type="project" value="UniProtKB-KW"/>
</dbReference>
<dbReference type="InterPro" id="IPR051202">
    <property type="entry name" value="Peptidase_C40"/>
</dbReference>
<dbReference type="SUPFAM" id="SSF54001">
    <property type="entry name" value="Cysteine proteinases"/>
    <property type="match status" value="1"/>
</dbReference>
<evidence type="ECO:0000313" key="7">
    <source>
        <dbReference type="Proteomes" id="UP000220251"/>
    </source>
</evidence>
<gene>
    <name evidence="6" type="ORF">ELAC_2173</name>
</gene>
<proteinExistence type="inferred from homology"/>
<protein>
    <submittedName>
        <fullName evidence="6">NLP/P60 family protein</fullName>
    </submittedName>
</protein>
<evidence type="ECO:0000256" key="4">
    <source>
        <dbReference type="ARBA" id="ARBA00022807"/>
    </source>
</evidence>
<evidence type="ECO:0000256" key="1">
    <source>
        <dbReference type="ARBA" id="ARBA00007074"/>
    </source>
</evidence>
<accession>A0A0H5DT15</accession>
<dbReference type="Gene3D" id="2.30.30.40">
    <property type="entry name" value="SH3 Domains"/>
    <property type="match status" value="1"/>
</dbReference>
<reference evidence="7" key="1">
    <citation type="submission" date="2015-06" db="EMBL/GenBank/DDBJ databases">
        <authorList>
            <person name="Bertelli C."/>
        </authorList>
    </citation>
    <scope>NUCLEOTIDE SEQUENCE [LARGE SCALE GENOMIC DNA]</scope>
    <source>
        <strain evidence="7">CRIB-30</strain>
    </source>
</reference>
<dbReference type="RefSeq" id="WP_098039359.1">
    <property type="nucleotide sequence ID" value="NZ_CWGJ01000028.1"/>
</dbReference>
<dbReference type="PANTHER" id="PTHR47053:SF1">
    <property type="entry name" value="MUREIN DD-ENDOPEPTIDASE MEPH-RELATED"/>
    <property type="match status" value="1"/>
</dbReference>
<evidence type="ECO:0000256" key="3">
    <source>
        <dbReference type="ARBA" id="ARBA00022801"/>
    </source>
</evidence>
<evidence type="ECO:0000313" key="6">
    <source>
        <dbReference type="EMBL" id="CRX39493.1"/>
    </source>
</evidence>
<evidence type="ECO:0000259" key="5">
    <source>
        <dbReference type="PROSITE" id="PS51935"/>
    </source>
</evidence>
<feature type="domain" description="NlpC/P60" evidence="5">
    <location>
        <begin position="156"/>
        <end position="287"/>
    </location>
</feature>